<protein>
    <recommendedName>
        <fullName evidence="6">CNH domain-containing protein</fullName>
    </recommendedName>
</protein>
<dbReference type="InterPro" id="IPR001180">
    <property type="entry name" value="CNH_dom"/>
</dbReference>
<name>A0A6H0XLG3_9PEZI</name>
<evidence type="ECO:0000256" key="1">
    <source>
        <dbReference type="ARBA" id="ARBA00004496"/>
    </source>
</evidence>
<evidence type="ECO:0000256" key="2">
    <source>
        <dbReference type="ARBA" id="ARBA00022448"/>
    </source>
</evidence>
<keyword evidence="4" id="KW-0653">Protein transport</keyword>
<dbReference type="PANTHER" id="PTHR12894:SF27">
    <property type="entry name" value="TRANSFORMING GROWTH FACTOR-BETA RECEPTOR-ASSOCIATED PROTEIN 1"/>
    <property type="match status" value="1"/>
</dbReference>
<gene>
    <name evidence="7" type="ORF">AMS68_000985</name>
</gene>
<dbReference type="Proteomes" id="UP000503462">
    <property type="component" value="Chromosome 1"/>
</dbReference>
<dbReference type="EMBL" id="CP051139">
    <property type="protein sequence ID" value="QIW95467.1"/>
    <property type="molecule type" value="Genomic_DNA"/>
</dbReference>
<dbReference type="PANTHER" id="PTHR12894">
    <property type="entry name" value="CNH DOMAIN CONTAINING"/>
    <property type="match status" value="1"/>
</dbReference>
<evidence type="ECO:0000256" key="5">
    <source>
        <dbReference type="SAM" id="MobiDB-lite"/>
    </source>
</evidence>
<keyword evidence="8" id="KW-1185">Reference proteome</keyword>
<evidence type="ECO:0000313" key="8">
    <source>
        <dbReference type="Proteomes" id="UP000503462"/>
    </source>
</evidence>
<keyword evidence="2" id="KW-0813">Transport</keyword>
<dbReference type="InterPro" id="IPR032914">
    <property type="entry name" value="Vam6/VPS39/TRAP1"/>
</dbReference>
<sequence>MTSQNAAYTLRTLLDNIPLKEDSDTDDDVYITTVDVWDGNLYVGTSSAELLHFVSIPPANTTEEPSWILASRQQPTFNNEQTGIEKGVRQVLILPGPGKACVLCNATLTFYTLPELSPAYGGKIKQAGCTWIGGFDLSEQIEQESEPVIAICLRQRLRLIKIGEEARKIRDIELGGVNAIQRRGDLACVADGSTYSLLDVVNQRRNELFPVGSSAALTAPQRTQDLTQSHPTRQQSRSFSNASPIRLGRGHERNTSLGSGSDGSHLHPSSGAPWPGRTSSATTSQGTSPVRVLSPAPDATVPTIPSEVDVPQRLPPNIVSPTAEQFLLTTGTRYDEPGVGLFVNLDGDVVRGTMEFISYPDSLVLDGGNQEPNEPASEPFVLALVRAKNEHELQITIELQLIHDDPTVVLPSRQYLNLPGSTQTPQADRPFTGVGLRTATSRTALNTTEISRALRQRRFVLPSTISHSPDADELKRNNEEDALVDRFSAVSAQTLVFAGSCVSWVVKTSTVTRLSNDLEQAVNITEGFSVHIAKVQYVLNSIRGRDASSELEFVSLTYVRQKGSLLLFGQLLAQTGYDPPVTFQQKQAAASALEEGELDPRILLSLLSPLSQEVVIGPQGLWLPQGLLDTITMLRKQLDGQLADNALPGDALEVLKTYLFFWRKKKGFGSVADEASVFHSVDAALVHILLKLDQQSPRGPATPGSLRAELNEVVDKGVNSFDRAVELCEQYKRLYLLSRLYQSRKMSAQVLASWKRILEGEHDAGGELVDGHSELRKYLSRLRDKALVTEYGAWLANRDARLGAKVFADESARVTFTPSEAVDILKARAPGAVKDYLEYLVFGKNHVQYVNDLISYYLSTVLAELEDPDSQATTALLQTTETYRALHPPKPTFSDFITDNALPVDWWSNRLRLLQLIGGSHGAATRYDVHALRIRLEPFSKVLVPEMIILNGREGKHEAAIHLLVAGLGDYDTAMRYCLLGGSSIFHPTSWTAAPRPATPSREEQSRLFQHLLHEFMTIDDTHEQLERTSELLERFGGWFDLSEVLDLLPMEWSVEVVSGFLVSAFRRLVQEKNETTLAKALASAQNLRTNVNMIEKLESLPPSLVHEETAPAVA</sequence>
<dbReference type="GO" id="GO:0016020">
    <property type="term" value="C:membrane"/>
    <property type="evidence" value="ECO:0007669"/>
    <property type="project" value="TreeGrafter"/>
</dbReference>
<dbReference type="AlphaFoldDB" id="A0A6H0XLG3"/>
<evidence type="ECO:0000259" key="6">
    <source>
        <dbReference type="PROSITE" id="PS50219"/>
    </source>
</evidence>
<feature type="compositionally biased region" description="Polar residues" evidence="5">
    <location>
        <begin position="277"/>
        <end position="288"/>
    </location>
</feature>
<dbReference type="PROSITE" id="PS50219">
    <property type="entry name" value="CNH"/>
    <property type="match status" value="1"/>
</dbReference>
<evidence type="ECO:0000256" key="3">
    <source>
        <dbReference type="ARBA" id="ARBA00022490"/>
    </source>
</evidence>
<dbReference type="GO" id="GO:0006914">
    <property type="term" value="P:autophagy"/>
    <property type="evidence" value="ECO:0007669"/>
    <property type="project" value="TreeGrafter"/>
</dbReference>
<dbReference type="GO" id="GO:0015031">
    <property type="term" value="P:protein transport"/>
    <property type="evidence" value="ECO:0007669"/>
    <property type="project" value="UniProtKB-KW"/>
</dbReference>
<organism evidence="7 8">
    <name type="scientific">Peltaster fructicola</name>
    <dbReference type="NCBI Taxonomy" id="286661"/>
    <lineage>
        <taxon>Eukaryota</taxon>
        <taxon>Fungi</taxon>
        <taxon>Dikarya</taxon>
        <taxon>Ascomycota</taxon>
        <taxon>Pezizomycotina</taxon>
        <taxon>Dothideomycetes</taxon>
        <taxon>Dothideomycetes incertae sedis</taxon>
        <taxon>Peltaster</taxon>
    </lineage>
</organism>
<feature type="compositionally biased region" description="Polar residues" evidence="5">
    <location>
        <begin position="220"/>
        <end position="243"/>
    </location>
</feature>
<dbReference type="GO" id="GO:0034058">
    <property type="term" value="P:endosomal vesicle fusion"/>
    <property type="evidence" value="ECO:0007669"/>
    <property type="project" value="TreeGrafter"/>
</dbReference>
<proteinExistence type="predicted"/>
<feature type="compositionally biased region" description="Low complexity" evidence="5">
    <location>
        <begin position="256"/>
        <end position="271"/>
    </location>
</feature>
<feature type="domain" description="CNH" evidence="6">
    <location>
        <begin position="28"/>
        <end position="431"/>
    </location>
</feature>
<comment type="subcellular location">
    <subcellularLocation>
        <location evidence="1">Cytoplasm</location>
    </subcellularLocation>
</comment>
<dbReference type="GO" id="GO:0005737">
    <property type="term" value="C:cytoplasm"/>
    <property type="evidence" value="ECO:0007669"/>
    <property type="project" value="UniProtKB-SubCell"/>
</dbReference>
<feature type="region of interest" description="Disordered" evidence="5">
    <location>
        <begin position="212"/>
        <end position="316"/>
    </location>
</feature>
<accession>A0A6H0XLG3</accession>
<dbReference type="OrthoDB" id="5325112at2759"/>
<reference evidence="7 8" key="1">
    <citation type="journal article" date="2016" name="Sci. Rep.">
        <title>Peltaster fructicola genome reveals evolution from an invasive phytopathogen to an ectophytic parasite.</title>
        <authorList>
            <person name="Xu C."/>
            <person name="Chen H."/>
            <person name="Gleason M.L."/>
            <person name="Xu J.R."/>
            <person name="Liu H."/>
            <person name="Zhang R."/>
            <person name="Sun G."/>
        </authorList>
    </citation>
    <scope>NUCLEOTIDE SEQUENCE [LARGE SCALE GENOMIC DNA]</scope>
    <source>
        <strain evidence="7 8">LNHT1506</strain>
    </source>
</reference>
<evidence type="ECO:0000313" key="7">
    <source>
        <dbReference type="EMBL" id="QIW95467.1"/>
    </source>
</evidence>
<keyword evidence="3" id="KW-0963">Cytoplasm</keyword>
<evidence type="ECO:0000256" key="4">
    <source>
        <dbReference type="ARBA" id="ARBA00022927"/>
    </source>
</evidence>